<evidence type="ECO:0000256" key="8">
    <source>
        <dbReference type="NCBIfam" id="TIGR00188"/>
    </source>
</evidence>
<dbReference type="InterPro" id="IPR000100">
    <property type="entry name" value="RNase_P"/>
</dbReference>
<dbReference type="NCBIfam" id="TIGR00188">
    <property type="entry name" value="rnpA"/>
    <property type="match status" value="1"/>
</dbReference>
<proteinExistence type="inferred from homology"/>
<dbReference type="PROSITE" id="PS00648">
    <property type="entry name" value="RIBONUCLEASE_P"/>
    <property type="match status" value="1"/>
</dbReference>
<dbReference type="RefSeq" id="WP_040387531.1">
    <property type="nucleotide sequence ID" value="NZ_CP048103.1"/>
</dbReference>
<gene>
    <name evidence="7" type="primary">rnpA</name>
    <name evidence="9" type="ORF">SAMN05421790_102104</name>
</gene>
<evidence type="ECO:0000313" key="9">
    <source>
        <dbReference type="EMBL" id="SIS48725.1"/>
    </source>
</evidence>
<dbReference type="InterPro" id="IPR020539">
    <property type="entry name" value="RNase_P_CS"/>
</dbReference>
<dbReference type="EMBL" id="FTOD01000002">
    <property type="protein sequence ID" value="SIS48725.1"/>
    <property type="molecule type" value="Genomic_DNA"/>
</dbReference>
<organism evidence="9 10">
    <name type="scientific">Kroppenstedtia eburnea</name>
    <dbReference type="NCBI Taxonomy" id="714067"/>
    <lineage>
        <taxon>Bacteria</taxon>
        <taxon>Bacillati</taxon>
        <taxon>Bacillota</taxon>
        <taxon>Bacilli</taxon>
        <taxon>Bacillales</taxon>
        <taxon>Thermoactinomycetaceae</taxon>
        <taxon>Kroppenstedtia</taxon>
    </lineage>
</organism>
<comment type="subunit">
    <text evidence="7">Consists of a catalytic RNA component (M1 or rnpB) and a protein subunit.</text>
</comment>
<comment type="catalytic activity">
    <reaction evidence="7">
        <text>Endonucleolytic cleavage of RNA, removing 5'-extranucleotides from tRNA precursor.</text>
        <dbReference type="EC" id="3.1.26.5"/>
    </reaction>
</comment>
<dbReference type="PANTHER" id="PTHR33992">
    <property type="entry name" value="RIBONUCLEASE P PROTEIN COMPONENT"/>
    <property type="match status" value="1"/>
</dbReference>
<dbReference type="GO" id="GO:0001682">
    <property type="term" value="P:tRNA 5'-leader removal"/>
    <property type="evidence" value="ECO:0007669"/>
    <property type="project" value="UniProtKB-UniRule"/>
</dbReference>
<comment type="function">
    <text evidence="1 7">RNaseP catalyzes the removal of the 5'-leader sequence from pre-tRNA to produce the mature 5'-terminus. It can also cleave other RNA substrates such as 4.5S RNA. The protein component plays an auxiliary but essential role in vivo by binding to the 5'-leader sequence and broadening the substrate specificity of the ribozyme.</text>
</comment>
<evidence type="ECO:0000256" key="3">
    <source>
        <dbReference type="ARBA" id="ARBA00022722"/>
    </source>
</evidence>
<dbReference type="GO" id="GO:0000049">
    <property type="term" value="F:tRNA binding"/>
    <property type="evidence" value="ECO:0007669"/>
    <property type="project" value="UniProtKB-UniRule"/>
</dbReference>
<accession>A0A1N7JHA0</accession>
<dbReference type="InterPro" id="IPR014721">
    <property type="entry name" value="Ribsml_uS5_D2-typ_fold_subgr"/>
</dbReference>
<sequence>MQKRYRLRRRGDFRRTFRKGTSVANRQFVVYRSVRKEEGPVRIGISVSRKVGNAVTRNRIKRLVKEITRRWVDSLPPDTDLILIARKPAADMDFHRMKSSLSHLMNKAGLFVKEPGSPKSPRDPGGSV</sequence>
<keyword evidence="4 7" id="KW-0255">Endonuclease</keyword>
<name>A0A1N7JHA0_9BACL</name>
<evidence type="ECO:0000256" key="2">
    <source>
        <dbReference type="ARBA" id="ARBA00022694"/>
    </source>
</evidence>
<dbReference type="GO" id="GO:0004526">
    <property type="term" value="F:ribonuclease P activity"/>
    <property type="evidence" value="ECO:0007669"/>
    <property type="project" value="UniProtKB-UniRule"/>
</dbReference>
<keyword evidence="3 7" id="KW-0540">Nuclease</keyword>
<dbReference type="GO" id="GO:0030677">
    <property type="term" value="C:ribonuclease P complex"/>
    <property type="evidence" value="ECO:0007669"/>
    <property type="project" value="TreeGrafter"/>
</dbReference>
<dbReference type="FunFam" id="3.30.230.10:FF:000021">
    <property type="entry name" value="Ribonuclease P protein component"/>
    <property type="match status" value="1"/>
</dbReference>
<evidence type="ECO:0000256" key="1">
    <source>
        <dbReference type="ARBA" id="ARBA00002663"/>
    </source>
</evidence>
<evidence type="ECO:0000313" key="10">
    <source>
        <dbReference type="Proteomes" id="UP000186795"/>
    </source>
</evidence>
<dbReference type="Proteomes" id="UP000186795">
    <property type="component" value="Unassembled WGS sequence"/>
</dbReference>
<dbReference type="GO" id="GO:0042781">
    <property type="term" value="F:3'-tRNA processing endoribonuclease activity"/>
    <property type="evidence" value="ECO:0007669"/>
    <property type="project" value="TreeGrafter"/>
</dbReference>
<dbReference type="Gene3D" id="3.30.230.10">
    <property type="match status" value="1"/>
</dbReference>
<dbReference type="Pfam" id="PF00825">
    <property type="entry name" value="Ribonuclease_P"/>
    <property type="match status" value="1"/>
</dbReference>
<dbReference type="OrthoDB" id="9810867at2"/>
<evidence type="ECO:0000256" key="7">
    <source>
        <dbReference type="HAMAP-Rule" id="MF_00227"/>
    </source>
</evidence>
<dbReference type="PANTHER" id="PTHR33992:SF1">
    <property type="entry name" value="RIBONUCLEASE P PROTEIN COMPONENT"/>
    <property type="match status" value="1"/>
</dbReference>
<keyword evidence="5 7" id="KW-0378">Hydrolase</keyword>
<keyword evidence="6 7" id="KW-0694">RNA-binding</keyword>
<evidence type="ECO:0000256" key="6">
    <source>
        <dbReference type="ARBA" id="ARBA00022884"/>
    </source>
</evidence>
<dbReference type="EC" id="3.1.26.5" evidence="7 8"/>
<reference evidence="10" key="1">
    <citation type="submission" date="2017-01" db="EMBL/GenBank/DDBJ databases">
        <authorList>
            <person name="Varghese N."/>
            <person name="Submissions S."/>
        </authorList>
    </citation>
    <scope>NUCLEOTIDE SEQUENCE [LARGE SCALE GENOMIC DNA]</scope>
    <source>
        <strain evidence="10">DSM 45196</strain>
    </source>
</reference>
<keyword evidence="10" id="KW-1185">Reference proteome</keyword>
<evidence type="ECO:0000256" key="4">
    <source>
        <dbReference type="ARBA" id="ARBA00022759"/>
    </source>
</evidence>
<comment type="similarity">
    <text evidence="7">Belongs to the RnpA family.</text>
</comment>
<dbReference type="HAMAP" id="MF_00227">
    <property type="entry name" value="RNase_P"/>
    <property type="match status" value="1"/>
</dbReference>
<keyword evidence="2 7" id="KW-0819">tRNA processing</keyword>
<dbReference type="SUPFAM" id="SSF54211">
    <property type="entry name" value="Ribosomal protein S5 domain 2-like"/>
    <property type="match status" value="1"/>
</dbReference>
<dbReference type="InterPro" id="IPR020568">
    <property type="entry name" value="Ribosomal_Su5_D2-typ_SF"/>
</dbReference>
<evidence type="ECO:0000256" key="5">
    <source>
        <dbReference type="ARBA" id="ARBA00022801"/>
    </source>
</evidence>
<protein>
    <recommendedName>
        <fullName evidence="7 8">Ribonuclease P protein component</fullName>
        <shortName evidence="7">RNase P protein</shortName>
        <shortName evidence="7">RNaseP protein</shortName>
        <ecNumber evidence="7 8">3.1.26.5</ecNumber>
    </recommendedName>
    <alternativeName>
        <fullName evidence="7">Protein C5</fullName>
    </alternativeName>
</protein>
<dbReference type="AlphaFoldDB" id="A0A1N7JHA0"/>